<proteinExistence type="predicted"/>
<name>A0AAV3RWK1_LITER</name>
<organism evidence="1 2">
    <name type="scientific">Lithospermum erythrorhizon</name>
    <name type="common">Purple gromwell</name>
    <name type="synonym">Lithospermum officinale var. erythrorhizon</name>
    <dbReference type="NCBI Taxonomy" id="34254"/>
    <lineage>
        <taxon>Eukaryota</taxon>
        <taxon>Viridiplantae</taxon>
        <taxon>Streptophyta</taxon>
        <taxon>Embryophyta</taxon>
        <taxon>Tracheophyta</taxon>
        <taxon>Spermatophyta</taxon>
        <taxon>Magnoliopsida</taxon>
        <taxon>eudicotyledons</taxon>
        <taxon>Gunneridae</taxon>
        <taxon>Pentapetalae</taxon>
        <taxon>asterids</taxon>
        <taxon>lamiids</taxon>
        <taxon>Boraginales</taxon>
        <taxon>Boraginaceae</taxon>
        <taxon>Boraginoideae</taxon>
        <taxon>Lithospermeae</taxon>
        <taxon>Lithospermum</taxon>
    </lineage>
</organism>
<dbReference type="EMBL" id="BAABME010013369">
    <property type="protein sequence ID" value="GAA0186103.1"/>
    <property type="molecule type" value="Genomic_DNA"/>
</dbReference>
<dbReference type="AlphaFoldDB" id="A0AAV3RWK1"/>
<sequence length="221" mass="25606">MNHPRDGAAWKYLDNKYLDFANEPRKVRIGLCTNGFQAFSGKFGGNYSCWPVMICVYNFPPGMYMKDPYMMLSLICPGPDSLGRDLDVFLRPVVDELNCLFEVGVITYDAATRQNFNMRVSLMWTISDFPPYGMLSAWSTYGRLSCPYWLSCPYCMNATSAFYLKAVMTRHLIPDAIWETISELCNFSGTCHLQRSVLIMSFNYRRTLGPVQYRWMYRFEA</sequence>
<dbReference type="PANTHER" id="PTHR10775">
    <property type="entry name" value="OS08G0208400 PROTEIN"/>
    <property type="match status" value="1"/>
</dbReference>
<reference evidence="1 2" key="1">
    <citation type="submission" date="2024-01" db="EMBL/GenBank/DDBJ databases">
        <title>The complete chloroplast genome sequence of Lithospermum erythrorhizon: insights into the phylogenetic relationship among Boraginaceae species and the maternal lineages of purple gromwells.</title>
        <authorList>
            <person name="Okada T."/>
            <person name="Watanabe K."/>
        </authorList>
    </citation>
    <scope>NUCLEOTIDE SEQUENCE [LARGE SCALE GENOMIC DNA]</scope>
</reference>
<dbReference type="Proteomes" id="UP001454036">
    <property type="component" value="Unassembled WGS sequence"/>
</dbReference>
<comment type="caution">
    <text evidence="1">The sequence shown here is derived from an EMBL/GenBank/DDBJ whole genome shotgun (WGS) entry which is preliminary data.</text>
</comment>
<keyword evidence="2" id="KW-1185">Reference proteome</keyword>
<evidence type="ECO:0000313" key="1">
    <source>
        <dbReference type="EMBL" id="GAA0186103.1"/>
    </source>
</evidence>
<evidence type="ECO:0000313" key="2">
    <source>
        <dbReference type="Proteomes" id="UP001454036"/>
    </source>
</evidence>
<gene>
    <name evidence="1" type="ORF">LIER_33391</name>
</gene>
<dbReference type="Pfam" id="PF02992">
    <property type="entry name" value="Transposase_21"/>
    <property type="match status" value="1"/>
</dbReference>
<dbReference type="InterPro" id="IPR004242">
    <property type="entry name" value="Transposase_21"/>
</dbReference>
<protein>
    <submittedName>
        <fullName evidence="1">Uncharacterized protein</fullName>
    </submittedName>
</protein>
<dbReference type="PANTHER" id="PTHR10775:SF188">
    <property type="entry name" value="TRANSPOSASE-ASSOCIATED DOMAIN-CONTAINING PROTEIN"/>
    <property type="match status" value="1"/>
</dbReference>
<accession>A0AAV3RWK1</accession>